<gene>
    <name evidence="3" type="ORF">SCF082_LOCUS4549</name>
</gene>
<sequence length="1287" mass="143609">MSDGACGQPRLQLPPAGPHAAAAAPSGSDAAVAPAVAAAAAAAVATADPRDDANGGDPMGADRVDQAHDLDPQGSRERALQASGRSAKAEEGGMPIKSPRPPRDRGSRSSGKPSSPRKRPVYLRKGERQSVEQFLLDKQRGLWALQKRAQVEEDAFVFATEDALGQQAGALQRHGVAVPERGVVLESAAAFQTRKHAHLLPTDVQGEHAIRAYKELCKHHAVLAAEINGADANGDDVESAFDDDDDDNNNLNNNDYSSENAPEVADHERYETDMFVDETQKSGQGMQESDQERQAREAAKVARKLHEEVREEEILEFYAQVDEVVGRISQTLNALNSDVQWRTAGPSADPKEVESKAVSFFTEENVAAHKITKETLDDLTRHIRVDDFAGNLLEISAWVQQRGRASLHDEQRYFQMLRQLEDQETETEAASRAIQVILQEKEMRSKHIAAAFGDSIAGFRDKSLQMKRLLAKVEREAKQRRDDRVREGISMLESQIAMHKARLVDIDSEMRELDSCPEMQEEREQMLRIEAKFNAKTETLIASLEKVQRKSKLASKRVAVSDDILNRLQHISDRSELKLTKRLAPGPTKPEDSPKSSEQGQETGTVQRGDDAGLKTVDVQRGKIDEGDSEESDSDDEAFFEIQEMTAHLEELQAQREEIEAEREELNQVLGDANEELEGMQPSNQREQDLQNTLRELKERISAAQLQKKRQTMVDSQTPEQLEQEEAECKVNLSQAVKDLEEARAAKATLSNTLQRLETDHQALAEELDSYCPDKLAPSKRAQNEAGAGHSRNRHKRGPKGPEGPPGDEAEGFQDSAGQDLASRLVKAYAAFERDAATGDSKKRSRTRAQIVRGERVVATLVRAEESTLLKELAALQRDTATLESIRGRLKRDVETFGTKVHELDQANRGLGAHTESERITQRREAAEEKLQRLQSQVEAAQENMRATNANLERTQERQLEKALKEVSQMADEVQLLQTQLARLSSEASVRKHAVERAEALLRRQKTAHRKIKDRVEELRIETEHSNGNNPAQRAKRVRRHIKSLEMENVKLHRTIRDLKSKIKTRERERKKLLEMRAAAIKRGEGPGAKGGASMANSPLFPQDDEETRQRKKELRKRIRQTLRELARWRQRWQMAKQASNLAAAKEKASKASQKQQQKANQASLTAMSARQQSAQVVRPTQLRFDMFDEPSPTTHSPSALPTDPATALLRQHLGQHEQRGPLSLDMTMLRRNGPEGSISSSSPQPSRPPGNGQGSPRRAAARIMEQDGLAPEAHVAHQPPAHISWR</sequence>
<organism evidence="3 4">
    <name type="scientific">Durusdinium trenchii</name>
    <dbReference type="NCBI Taxonomy" id="1381693"/>
    <lineage>
        <taxon>Eukaryota</taxon>
        <taxon>Sar</taxon>
        <taxon>Alveolata</taxon>
        <taxon>Dinophyceae</taxon>
        <taxon>Suessiales</taxon>
        <taxon>Symbiodiniaceae</taxon>
        <taxon>Durusdinium</taxon>
    </lineage>
</organism>
<dbReference type="Proteomes" id="UP001642464">
    <property type="component" value="Unassembled WGS sequence"/>
</dbReference>
<evidence type="ECO:0000256" key="2">
    <source>
        <dbReference type="SAM" id="MobiDB-lite"/>
    </source>
</evidence>
<feature type="compositionally biased region" description="Basic and acidic residues" evidence="2">
    <location>
        <begin position="608"/>
        <end position="626"/>
    </location>
</feature>
<comment type="caution">
    <text evidence="3">The sequence shown here is derived from an EMBL/GenBank/DDBJ whole genome shotgun (WGS) entry which is preliminary data.</text>
</comment>
<accession>A0ABP0I1P5</accession>
<proteinExistence type="predicted"/>
<keyword evidence="1" id="KW-0175">Coiled coil</keyword>
<feature type="region of interest" description="Disordered" evidence="2">
    <location>
        <begin position="706"/>
        <end position="727"/>
    </location>
</feature>
<evidence type="ECO:0000313" key="4">
    <source>
        <dbReference type="Proteomes" id="UP001642464"/>
    </source>
</evidence>
<feature type="region of interest" description="Disordered" evidence="2">
    <location>
        <begin position="232"/>
        <end position="264"/>
    </location>
</feature>
<feature type="compositionally biased region" description="Low complexity" evidence="2">
    <location>
        <begin position="1151"/>
        <end position="1165"/>
    </location>
</feature>
<feature type="compositionally biased region" description="Polar residues" evidence="2">
    <location>
        <begin position="1166"/>
        <end position="1176"/>
    </location>
</feature>
<feature type="region of interest" description="Disordered" evidence="2">
    <location>
        <begin position="1"/>
        <end position="126"/>
    </location>
</feature>
<feature type="region of interest" description="Disordered" evidence="2">
    <location>
        <begin position="1140"/>
        <end position="1177"/>
    </location>
</feature>
<protein>
    <submittedName>
        <fullName evidence="3">Uncharacterized protein</fullName>
    </submittedName>
</protein>
<feature type="compositionally biased region" description="Acidic residues" evidence="2">
    <location>
        <begin position="233"/>
        <end position="248"/>
    </location>
</feature>
<feature type="region of interest" description="Disordered" evidence="2">
    <location>
        <begin position="576"/>
        <end position="649"/>
    </location>
</feature>
<name>A0ABP0I1P5_9DINO</name>
<feature type="compositionally biased region" description="Polar residues" evidence="2">
    <location>
        <begin position="596"/>
        <end position="606"/>
    </location>
</feature>
<evidence type="ECO:0000256" key="1">
    <source>
        <dbReference type="SAM" id="Coils"/>
    </source>
</evidence>
<feature type="coiled-coil region" evidence="1">
    <location>
        <begin position="917"/>
        <end position="1076"/>
    </location>
</feature>
<feature type="region of interest" description="Disordered" evidence="2">
    <location>
        <begin position="1083"/>
        <end position="1116"/>
    </location>
</feature>
<reference evidence="3 4" key="1">
    <citation type="submission" date="2024-02" db="EMBL/GenBank/DDBJ databases">
        <authorList>
            <person name="Chen Y."/>
            <person name="Shah S."/>
            <person name="Dougan E. K."/>
            <person name="Thang M."/>
            <person name="Chan C."/>
        </authorList>
    </citation>
    <scope>NUCLEOTIDE SEQUENCE [LARGE SCALE GENOMIC DNA]</scope>
</reference>
<feature type="compositionally biased region" description="Basic and acidic residues" evidence="2">
    <location>
        <begin position="60"/>
        <end position="79"/>
    </location>
</feature>
<dbReference type="EMBL" id="CAXAMM010002358">
    <property type="protein sequence ID" value="CAK8995871.1"/>
    <property type="molecule type" value="Genomic_DNA"/>
</dbReference>
<feature type="region of interest" description="Disordered" evidence="2">
    <location>
        <begin position="1218"/>
        <end position="1287"/>
    </location>
</feature>
<feature type="region of interest" description="Disordered" evidence="2">
    <location>
        <begin position="772"/>
        <end position="814"/>
    </location>
</feature>
<keyword evidence="4" id="KW-1185">Reference proteome</keyword>
<evidence type="ECO:0000313" key="3">
    <source>
        <dbReference type="EMBL" id="CAK8995871.1"/>
    </source>
</evidence>
<feature type="compositionally biased region" description="Low complexity" evidence="2">
    <location>
        <begin position="1235"/>
        <end position="1245"/>
    </location>
</feature>
<feature type="compositionally biased region" description="Low complexity" evidence="2">
    <location>
        <begin position="18"/>
        <end position="47"/>
    </location>
</feature>
<feature type="compositionally biased region" description="Acidic residues" evidence="2">
    <location>
        <begin position="627"/>
        <end position="639"/>
    </location>
</feature>